<keyword evidence="10" id="KW-0770">Synapse</keyword>
<gene>
    <name evidence="28" type="ORF">DAPPUDRAFT_232979</name>
</gene>
<dbReference type="GO" id="GO:0016323">
    <property type="term" value="C:basolateral plasma membrane"/>
    <property type="evidence" value="ECO:0007669"/>
    <property type="project" value="UniProtKB-SubCell"/>
</dbReference>
<dbReference type="GO" id="GO:0030672">
    <property type="term" value="C:synaptic vesicle membrane"/>
    <property type="evidence" value="ECO:0007669"/>
    <property type="project" value="UniProtKB-SubCell"/>
</dbReference>
<evidence type="ECO:0000256" key="2">
    <source>
        <dbReference type="ARBA" id="ARBA00004554"/>
    </source>
</evidence>
<evidence type="ECO:0000256" key="11">
    <source>
        <dbReference type="ARBA" id="ARBA00023136"/>
    </source>
</evidence>
<dbReference type="STRING" id="6669.E9FSV6"/>
<evidence type="ECO:0000256" key="25">
    <source>
        <dbReference type="ARBA" id="ARBA00081925"/>
    </source>
</evidence>
<evidence type="ECO:0000259" key="27">
    <source>
        <dbReference type="PROSITE" id="PS50850"/>
    </source>
</evidence>
<dbReference type="OrthoDB" id="2985014at2759"/>
<keyword evidence="9 26" id="KW-1133">Transmembrane helix</keyword>
<dbReference type="EMBL" id="GL732524">
    <property type="protein sequence ID" value="EFX89259.1"/>
    <property type="molecule type" value="Genomic_DNA"/>
</dbReference>
<feature type="transmembrane region" description="Helical" evidence="26">
    <location>
        <begin position="421"/>
        <end position="440"/>
    </location>
</feature>
<evidence type="ECO:0000256" key="19">
    <source>
        <dbReference type="ARBA" id="ARBA00051447"/>
    </source>
</evidence>
<dbReference type="InterPro" id="IPR050382">
    <property type="entry name" value="MFS_Na/Anion_cotransporter"/>
</dbReference>
<dbReference type="GO" id="GO:0015293">
    <property type="term" value="F:symporter activity"/>
    <property type="evidence" value="ECO:0007669"/>
    <property type="project" value="UniProtKB-KW"/>
</dbReference>
<evidence type="ECO:0000313" key="28">
    <source>
        <dbReference type="EMBL" id="EFX89259.1"/>
    </source>
</evidence>
<comment type="catalytic activity">
    <reaction evidence="16">
        <text>L-aspartate(out) = L-aspartate(in)</text>
        <dbReference type="Rhea" id="RHEA:66332"/>
        <dbReference type="ChEBI" id="CHEBI:29991"/>
    </reaction>
    <physiologicalReaction direction="left-to-right" evidence="16">
        <dbReference type="Rhea" id="RHEA:66333"/>
    </physiologicalReaction>
</comment>
<comment type="catalytic activity">
    <reaction evidence="20">
        <text>D-glucuronate(out) + H(+)(out) = D-glucuronate(in) + H(+)(in)</text>
        <dbReference type="Rhea" id="RHEA:72591"/>
        <dbReference type="ChEBI" id="CHEBI:15378"/>
        <dbReference type="ChEBI" id="CHEBI:58720"/>
    </reaction>
    <physiologicalReaction direction="left-to-right" evidence="20">
        <dbReference type="Rhea" id="RHEA:72592"/>
    </physiologicalReaction>
</comment>
<comment type="function">
    <text evidence="21">Receptor for CM101, a polysaccharide produced by group B Streptococcus with antipathoangiogenic properties.</text>
</comment>
<evidence type="ECO:0000256" key="23">
    <source>
        <dbReference type="ARBA" id="ARBA00080244"/>
    </source>
</evidence>
<protein>
    <recommendedName>
        <fullName evidence="22">Sialin</fullName>
    </recommendedName>
    <alternativeName>
        <fullName evidence="25">H(+)/nitrate cotransporter</fullName>
    </alternativeName>
    <alternativeName>
        <fullName evidence="23">H(+)/sialic acid cotransporter</fullName>
    </alternativeName>
    <alternativeName>
        <fullName evidence="24">Vesicular excitatory amino acid transporter</fullName>
    </alternativeName>
</protein>
<keyword evidence="12" id="KW-0325">Glycoprotein</keyword>
<keyword evidence="14" id="KW-0968">Cytoplasmic vesicle</keyword>
<evidence type="ECO:0000256" key="7">
    <source>
        <dbReference type="ARBA" id="ARBA00022692"/>
    </source>
</evidence>
<evidence type="ECO:0000256" key="10">
    <source>
        <dbReference type="ARBA" id="ARBA00023018"/>
    </source>
</evidence>
<dbReference type="OMA" id="ITHTIAN"/>
<feature type="transmembrane region" description="Helical" evidence="26">
    <location>
        <begin position="140"/>
        <end position="159"/>
    </location>
</feature>
<dbReference type="InParanoid" id="E9FSV6"/>
<feature type="domain" description="Major facilitator superfamily (MFS) profile" evidence="27">
    <location>
        <begin position="43"/>
        <end position="457"/>
    </location>
</feature>
<dbReference type="CDD" id="cd17318">
    <property type="entry name" value="MFS_SLC17"/>
    <property type="match status" value="1"/>
</dbReference>
<dbReference type="GO" id="GO:0005765">
    <property type="term" value="C:lysosomal membrane"/>
    <property type="evidence" value="ECO:0007669"/>
    <property type="project" value="UniProtKB-SubCell"/>
</dbReference>
<evidence type="ECO:0000256" key="4">
    <source>
        <dbReference type="ARBA" id="ARBA00004656"/>
    </source>
</evidence>
<comment type="catalytic activity">
    <reaction evidence="17">
        <text>N-acetylneuraminate(in) + H(+)(in) = N-acetylneuraminate(out) + H(+)(out)</text>
        <dbReference type="Rhea" id="RHEA:28987"/>
        <dbReference type="ChEBI" id="CHEBI:15378"/>
        <dbReference type="ChEBI" id="CHEBI:35418"/>
    </reaction>
    <physiologicalReaction direction="right-to-left" evidence="17">
        <dbReference type="Rhea" id="RHEA:28989"/>
    </physiologicalReaction>
</comment>
<keyword evidence="7 26" id="KW-0812">Transmembrane</keyword>
<comment type="subcellular location">
    <subcellularLocation>
        <location evidence="2">Basolateral cell membrane</location>
        <topology evidence="2">Multi-pass membrane protein</topology>
    </subcellularLocation>
    <subcellularLocation>
        <location evidence="3">Cytoplasmic vesicle</location>
        <location evidence="3">Secretory vesicle membrane</location>
        <topology evidence="3">Multi-pass membrane protein</topology>
    </subcellularLocation>
    <subcellularLocation>
        <location evidence="1">Cytoplasmic vesicle</location>
        <location evidence="1">Secretory vesicle</location>
        <location evidence="1">Synaptic vesicle membrane</location>
    </subcellularLocation>
    <subcellularLocation>
        <location evidence="4">Lysosome membrane</location>
    </subcellularLocation>
</comment>
<evidence type="ECO:0000313" key="29">
    <source>
        <dbReference type="Proteomes" id="UP000000305"/>
    </source>
</evidence>
<evidence type="ECO:0000256" key="24">
    <source>
        <dbReference type="ARBA" id="ARBA00081195"/>
    </source>
</evidence>
<dbReference type="InterPro" id="IPR020846">
    <property type="entry name" value="MFS_dom"/>
</dbReference>
<feature type="transmembrane region" description="Helical" evidence="26">
    <location>
        <begin position="339"/>
        <end position="363"/>
    </location>
</feature>
<evidence type="ECO:0000256" key="3">
    <source>
        <dbReference type="ARBA" id="ARBA00004638"/>
    </source>
</evidence>
<dbReference type="HOGENOM" id="CLU_001265_5_0_1"/>
<evidence type="ECO:0000256" key="13">
    <source>
        <dbReference type="ARBA" id="ARBA00023228"/>
    </source>
</evidence>
<evidence type="ECO:0000256" key="5">
    <source>
        <dbReference type="ARBA" id="ARBA00022448"/>
    </source>
</evidence>
<dbReference type="InterPro" id="IPR036259">
    <property type="entry name" value="MFS_trans_sf"/>
</dbReference>
<evidence type="ECO:0000256" key="14">
    <source>
        <dbReference type="ARBA" id="ARBA00023329"/>
    </source>
</evidence>
<dbReference type="PANTHER" id="PTHR11662">
    <property type="entry name" value="SOLUTE CARRIER FAMILY 17"/>
    <property type="match status" value="1"/>
</dbReference>
<dbReference type="KEGG" id="dpx:DAPPUDRAFT_232979"/>
<accession>E9FSV6</accession>
<dbReference type="GO" id="GO:0016020">
    <property type="term" value="C:membrane"/>
    <property type="evidence" value="ECO:0000318"/>
    <property type="project" value="GO_Central"/>
</dbReference>
<dbReference type="FunFam" id="1.20.1250.20:FF:000067">
    <property type="entry name" value="sialin isoform X2"/>
    <property type="match status" value="1"/>
</dbReference>
<dbReference type="FunFam" id="1.20.1250.20:FF:000003">
    <property type="entry name" value="Solute carrier family 17 member 3"/>
    <property type="match status" value="1"/>
</dbReference>
<dbReference type="Gene3D" id="1.20.1250.20">
    <property type="entry name" value="MFS general substrate transporter like domains"/>
    <property type="match status" value="2"/>
</dbReference>
<keyword evidence="11 26" id="KW-0472">Membrane</keyword>
<evidence type="ECO:0000256" key="8">
    <source>
        <dbReference type="ARBA" id="ARBA00022847"/>
    </source>
</evidence>
<dbReference type="GO" id="GO:0022857">
    <property type="term" value="F:transmembrane transporter activity"/>
    <property type="evidence" value="ECO:0000318"/>
    <property type="project" value="GO_Central"/>
</dbReference>
<sequence length="457" mass="50046">MVQQTSIPVTEQHEVDENETVNEKLRLVPHDDEDQGCWGTRHTLVLLGFLGFANVYAMRVNLSVTIVAMVNQSAIPHINQTAVDICPETPGESQSGIVKDGEFAWDEYKQGIILGSFFWGYVLTQIPGGRLAELFGGRKLLGYGILSTSIFTLLTPFAARASDTLLIFCRVLMGLGEGVTFPAMYAMLAEWAPPWERSKMAAFVFTGAQFGTVITLPLSGILCEHGFDGGWPTVFYVFGTLGIVWFAVWMPLTADSPSRHLKISKEEKDYICSSLKDSIKRKSAPVPWRCMFRSKACWAVGAANVGHAWGFYTLLTELPSYMDNILHFNMKQVNTDPRWALIGAGFIGCDTVAAVILLTLAVGLSGASYSAFQVNFVEIAPPYAGTLFGITNAVANLCGFMAPYAVGVLVKGNQTLGQWRLVFLIAAGVYFVSNTIFLMFGSSKVQPWAECEDLGPF</sequence>
<dbReference type="Pfam" id="PF07690">
    <property type="entry name" value="MFS_1"/>
    <property type="match status" value="1"/>
</dbReference>
<comment type="catalytic activity">
    <reaction evidence="15">
        <text>2 nitrate(out) + H(+)(out) = 2 nitrate(in) + H(+)(in)</text>
        <dbReference type="Rhea" id="RHEA:71539"/>
        <dbReference type="ChEBI" id="CHEBI:15378"/>
        <dbReference type="ChEBI" id="CHEBI:17632"/>
    </reaction>
    <physiologicalReaction direction="left-to-right" evidence="15">
        <dbReference type="Rhea" id="RHEA:71540"/>
    </physiologicalReaction>
</comment>
<dbReference type="AlphaFoldDB" id="E9FSV6"/>
<dbReference type="GO" id="GO:0046942">
    <property type="term" value="P:carboxylic acid transport"/>
    <property type="evidence" value="ECO:0007669"/>
    <property type="project" value="UniProtKB-ARBA"/>
</dbReference>
<evidence type="ECO:0000256" key="6">
    <source>
        <dbReference type="ARBA" id="ARBA00022475"/>
    </source>
</evidence>
<evidence type="ECO:0000256" key="15">
    <source>
        <dbReference type="ARBA" id="ARBA00050101"/>
    </source>
</evidence>
<keyword evidence="5" id="KW-0813">Transport</keyword>
<keyword evidence="8" id="KW-0769">Symport</keyword>
<keyword evidence="6" id="KW-1003">Cell membrane</keyword>
<dbReference type="PROSITE" id="PS50850">
    <property type="entry name" value="MFS"/>
    <property type="match status" value="1"/>
</dbReference>
<dbReference type="SUPFAM" id="SSF103473">
    <property type="entry name" value="MFS general substrate transporter"/>
    <property type="match status" value="1"/>
</dbReference>
<evidence type="ECO:0000256" key="18">
    <source>
        <dbReference type="ARBA" id="ARBA00051403"/>
    </source>
</evidence>
<name>E9FSV6_DAPPU</name>
<evidence type="ECO:0000256" key="12">
    <source>
        <dbReference type="ARBA" id="ARBA00023180"/>
    </source>
</evidence>
<evidence type="ECO:0000256" key="21">
    <source>
        <dbReference type="ARBA" id="ARBA00056891"/>
    </source>
</evidence>
<comment type="catalytic activity">
    <reaction evidence="18">
        <text>N-acetyl-L-aspartyl-L-glutamate(out) = N-acetyl-L-aspartyl-L-glutamate(in)</text>
        <dbReference type="Rhea" id="RHEA:72599"/>
        <dbReference type="ChEBI" id="CHEBI:76931"/>
    </reaction>
    <physiologicalReaction direction="left-to-right" evidence="18">
        <dbReference type="Rhea" id="RHEA:72600"/>
    </physiologicalReaction>
</comment>
<comment type="catalytic activity">
    <reaction evidence="19">
        <text>L-glutamate(out) = L-glutamate(in)</text>
        <dbReference type="Rhea" id="RHEA:66336"/>
        <dbReference type="ChEBI" id="CHEBI:29985"/>
    </reaction>
    <physiologicalReaction direction="left-to-right" evidence="19">
        <dbReference type="Rhea" id="RHEA:66337"/>
    </physiologicalReaction>
</comment>
<feature type="transmembrane region" description="Helical" evidence="26">
    <location>
        <begin position="383"/>
        <end position="409"/>
    </location>
</feature>
<dbReference type="PANTHER" id="PTHR11662:SF399">
    <property type="entry name" value="FI19708P1-RELATED"/>
    <property type="match status" value="1"/>
</dbReference>
<keyword evidence="13" id="KW-0458">Lysosome</keyword>
<evidence type="ECO:0000256" key="17">
    <source>
        <dbReference type="ARBA" id="ARBA00050625"/>
    </source>
</evidence>
<keyword evidence="29" id="KW-1185">Reference proteome</keyword>
<dbReference type="eggNOG" id="KOG2532">
    <property type="taxonomic scope" value="Eukaryota"/>
</dbReference>
<evidence type="ECO:0000256" key="16">
    <source>
        <dbReference type="ARBA" id="ARBA00050554"/>
    </source>
</evidence>
<evidence type="ECO:0000256" key="26">
    <source>
        <dbReference type="SAM" id="Phobius"/>
    </source>
</evidence>
<dbReference type="FunCoup" id="E9FSV6">
    <property type="interactions" value="201"/>
</dbReference>
<feature type="transmembrane region" description="Helical" evidence="26">
    <location>
        <begin position="200"/>
        <end position="222"/>
    </location>
</feature>
<dbReference type="InterPro" id="IPR011701">
    <property type="entry name" value="MFS"/>
</dbReference>
<feature type="transmembrane region" description="Helical" evidence="26">
    <location>
        <begin position="234"/>
        <end position="252"/>
    </location>
</feature>
<proteinExistence type="predicted"/>
<organism evidence="28 29">
    <name type="scientific">Daphnia pulex</name>
    <name type="common">Water flea</name>
    <dbReference type="NCBI Taxonomy" id="6669"/>
    <lineage>
        <taxon>Eukaryota</taxon>
        <taxon>Metazoa</taxon>
        <taxon>Ecdysozoa</taxon>
        <taxon>Arthropoda</taxon>
        <taxon>Crustacea</taxon>
        <taxon>Branchiopoda</taxon>
        <taxon>Diplostraca</taxon>
        <taxon>Cladocera</taxon>
        <taxon>Anomopoda</taxon>
        <taxon>Daphniidae</taxon>
        <taxon>Daphnia</taxon>
    </lineage>
</organism>
<feature type="transmembrane region" description="Helical" evidence="26">
    <location>
        <begin position="165"/>
        <end position="188"/>
    </location>
</feature>
<evidence type="ECO:0000256" key="22">
    <source>
        <dbReference type="ARBA" id="ARBA00069713"/>
    </source>
</evidence>
<reference evidence="28 29" key="1">
    <citation type="journal article" date="2011" name="Science">
        <title>The ecoresponsive genome of Daphnia pulex.</title>
        <authorList>
            <person name="Colbourne J.K."/>
            <person name="Pfrender M.E."/>
            <person name="Gilbert D."/>
            <person name="Thomas W.K."/>
            <person name="Tucker A."/>
            <person name="Oakley T.H."/>
            <person name="Tokishita S."/>
            <person name="Aerts A."/>
            <person name="Arnold G.J."/>
            <person name="Basu M.K."/>
            <person name="Bauer D.J."/>
            <person name="Caceres C.E."/>
            <person name="Carmel L."/>
            <person name="Casola C."/>
            <person name="Choi J.H."/>
            <person name="Detter J.C."/>
            <person name="Dong Q."/>
            <person name="Dusheyko S."/>
            <person name="Eads B.D."/>
            <person name="Frohlich T."/>
            <person name="Geiler-Samerotte K.A."/>
            <person name="Gerlach D."/>
            <person name="Hatcher P."/>
            <person name="Jogdeo S."/>
            <person name="Krijgsveld J."/>
            <person name="Kriventseva E.V."/>
            <person name="Kultz D."/>
            <person name="Laforsch C."/>
            <person name="Lindquist E."/>
            <person name="Lopez J."/>
            <person name="Manak J.R."/>
            <person name="Muller J."/>
            <person name="Pangilinan J."/>
            <person name="Patwardhan R.P."/>
            <person name="Pitluck S."/>
            <person name="Pritham E.J."/>
            <person name="Rechtsteiner A."/>
            <person name="Rho M."/>
            <person name="Rogozin I.B."/>
            <person name="Sakarya O."/>
            <person name="Salamov A."/>
            <person name="Schaack S."/>
            <person name="Shapiro H."/>
            <person name="Shiga Y."/>
            <person name="Skalitzky C."/>
            <person name="Smith Z."/>
            <person name="Souvorov A."/>
            <person name="Sung W."/>
            <person name="Tang Z."/>
            <person name="Tsuchiya D."/>
            <person name="Tu H."/>
            <person name="Vos H."/>
            <person name="Wang M."/>
            <person name="Wolf Y.I."/>
            <person name="Yamagata H."/>
            <person name="Yamada T."/>
            <person name="Ye Y."/>
            <person name="Shaw J.R."/>
            <person name="Andrews J."/>
            <person name="Crease T.J."/>
            <person name="Tang H."/>
            <person name="Lucas S.M."/>
            <person name="Robertson H.M."/>
            <person name="Bork P."/>
            <person name="Koonin E.V."/>
            <person name="Zdobnov E.M."/>
            <person name="Grigoriev I.V."/>
            <person name="Lynch M."/>
            <person name="Boore J.L."/>
        </authorList>
    </citation>
    <scope>NUCLEOTIDE SEQUENCE [LARGE SCALE GENOMIC DNA]</scope>
</reference>
<dbReference type="Proteomes" id="UP000000305">
    <property type="component" value="Unassembled WGS sequence"/>
</dbReference>
<evidence type="ECO:0000256" key="9">
    <source>
        <dbReference type="ARBA" id="ARBA00022989"/>
    </source>
</evidence>
<evidence type="ECO:0000256" key="1">
    <source>
        <dbReference type="ARBA" id="ARBA00004432"/>
    </source>
</evidence>
<evidence type="ECO:0000256" key="20">
    <source>
        <dbReference type="ARBA" id="ARBA00051612"/>
    </source>
</evidence>